<dbReference type="GO" id="GO:0020037">
    <property type="term" value="F:heme binding"/>
    <property type="evidence" value="ECO:0007669"/>
    <property type="project" value="TreeGrafter"/>
</dbReference>
<organism evidence="5 6">
    <name type="scientific">Actinoalloteichus hymeniacidonis</name>
    <dbReference type="NCBI Taxonomy" id="340345"/>
    <lineage>
        <taxon>Bacteria</taxon>
        <taxon>Bacillati</taxon>
        <taxon>Actinomycetota</taxon>
        <taxon>Actinomycetes</taxon>
        <taxon>Pseudonocardiales</taxon>
        <taxon>Pseudonocardiaceae</taxon>
        <taxon>Actinoalloteichus</taxon>
    </lineage>
</organism>
<dbReference type="GO" id="GO:0006790">
    <property type="term" value="P:sulfur compound metabolic process"/>
    <property type="evidence" value="ECO:0007669"/>
    <property type="project" value="TreeGrafter"/>
</dbReference>
<dbReference type="InterPro" id="IPR014756">
    <property type="entry name" value="Ig_E-set"/>
</dbReference>
<feature type="transmembrane region" description="Helical" evidence="2">
    <location>
        <begin position="140"/>
        <end position="158"/>
    </location>
</feature>
<reference evidence="6" key="1">
    <citation type="submission" date="2016-03" db="EMBL/GenBank/DDBJ databases">
        <title>Complete genome sequence of the type strain Actinoalloteichus hymeniacidonis DSM 45092.</title>
        <authorList>
            <person name="Schaffert L."/>
            <person name="Albersmeier A."/>
            <person name="Winkler A."/>
            <person name="Kalinowski J."/>
            <person name="Zotchev S."/>
            <person name="Ruckert C."/>
        </authorList>
    </citation>
    <scope>NUCLEOTIDE SEQUENCE [LARGE SCALE GENOMIC DNA]</scope>
    <source>
        <strain evidence="6">HPA177(T) (DSM 45092(T))</strain>
    </source>
</reference>
<dbReference type="KEGG" id="ahm:TL08_02360"/>
<keyword evidence="6" id="KW-1185">Reference proteome</keyword>
<dbReference type="PANTHER" id="PTHR19372:SF7">
    <property type="entry name" value="SULFITE OXIDASE, MITOCHONDRIAL"/>
    <property type="match status" value="1"/>
</dbReference>
<name>A0AAC9HLY0_9PSEU</name>
<dbReference type="Proteomes" id="UP000095210">
    <property type="component" value="Chromosome"/>
</dbReference>
<feature type="domain" description="Oxidoreductase molybdopterin-binding" evidence="3">
    <location>
        <begin position="286"/>
        <end position="439"/>
    </location>
</feature>
<feature type="transmembrane region" description="Helical" evidence="2">
    <location>
        <begin position="164"/>
        <end position="184"/>
    </location>
</feature>
<feature type="transmembrane region" description="Helical" evidence="2">
    <location>
        <begin position="54"/>
        <end position="77"/>
    </location>
</feature>
<keyword evidence="2" id="KW-1133">Transmembrane helix</keyword>
<dbReference type="InterPro" id="IPR036374">
    <property type="entry name" value="OxRdtase_Mopterin-bd_sf"/>
</dbReference>
<keyword evidence="2" id="KW-0472">Membrane</keyword>
<proteinExistence type="predicted"/>
<sequence>MNRSGCRAEHGVVDHDSHESAGGAPADGDASRDLGGAARRTDTLSPGEPIRGGLAVLIALVAAAAALAVGHLIAGLVDPSSSPFLAVGNTAIDLTPAPVKDFAIATFGTADKLALLIGMALVITAFAAIVGLLSRRSAVVGMSAIALFGVLGIAAVLARPDFGPLSMLAPVASLVAGVVAFRLLHRMAAAAAESEVRTAPGEQASGPDRRTVLISTGAVALGAGAAGLGGQALAGSVDPAAQRAEIGELVPAQATPDLPAGADFAKVGTPTFITPNEDFYRIDTALRVPRIRVEDWRLRIHGMVDRELNLTFDDLRNRPLVEKPVTLTCVSNEVGGDLVSTSNFIGVPLSEILAEAGVRAGAEQLFSTSADGWTAGTPIEALQEVERGALLAIGMNGEPLPAEHGFPVRMVVPGLYGYVSATKWLVDAEVTTFDRTAYWEDRGWSRFGPIKTMSRIDRPTAFERVSAGRLTAAGIAWAQHTGIDRVEVRLDGGQWQEAQLSTEVNDQSWRMWRIELEVPSGSRQLECRATDRSGYTQTEERVSPVPDGATGWHSVLFTANG</sequence>
<evidence type="ECO:0000259" key="4">
    <source>
        <dbReference type="Pfam" id="PF03404"/>
    </source>
</evidence>
<dbReference type="GO" id="GO:0030151">
    <property type="term" value="F:molybdenum ion binding"/>
    <property type="evidence" value="ECO:0007669"/>
    <property type="project" value="InterPro"/>
</dbReference>
<dbReference type="InterPro" id="IPR005066">
    <property type="entry name" value="MoCF_OxRdtse_dimer"/>
</dbReference>
<evidence type="ECO:0000313" key="5">
    <source>
        <dbReference type="EMBL" id="AOS61310.1"/>
    </source>
</evidence>
<gene>
    <name evidence="5" type="ORF">TL08_02360</name>
</gene>
<dbReference type="Pfam" id="PF00174">
    <property type="entry name" value="Oxidored_molyb"/>
    <property type="match status" value="1"/>
</dbReference>
<feature type="domain" description="Moybdenum cofactor oxidoreductase dimerisation" evidence="4">
    <location>
        <begin position="459"/>
        <end position="545"/>
    </location>
</feature>
<dbReference type="SUPFAM" id="SSF56524">
    <property type="entry name" value="Oxidoreductase molybdopterin-binding domain"/>
    <property type="match status" value="1"/>
</dbReference>
<dbReference type="GO" id="GO:0008482">
    <property type="term" value="F:sulfite oxidase activity"/>
    <property type="evidence" value="ECO:0007669"/>
    <property type="project" value="TreeGrafter"/>
</dbReference>
<feature type="region of interest" description="Disordered" evidence="1">
    <location>
        <begin position="1"/>
        <end position="44"/>
    </location>
</feature>
<dbReference type="Gene3D" id="2.60.40.650">
    <property type="match status" value="1"/>
</dbReference>
<feature type="compositionally biased region" description="Basic and acidic residues" evidence="1">
    <location>
        <begin position="1"/>
        <end position="19"/>
    </location>
</feature>
<evidence type="ECO:0000256" key="2">
    <source>
        <dbReference type="SAM" id="Phobius"/>
    </source>
</evidence>
<feature type="transmembrane region" description="Helical" evidence="2">
    <location>
        <begin position="113"/>
        <end position="133"/>
    </location>
</feature>
<evidence type="ECO:0000256" key="1">
    <source>
        <dbReference type="SAM" id="MobiDB-lite"/>
    </source>
</evidence>
<dbReference type="AlphaFoldDB" id="A0AAC9HLY0"/>
<evidence type="ECO:0000259" key="3">
    <source>
        <dbReference type="Pfam" id="PF00174"/>
    </source>
</evidence>
<dbReference type="GO" id="GO:0043546">
    <property type="term" value="F:molybdopterin cofactor binding"/>
    <property type="evidence" value="ECO:0007669"/>
    <property type="project" value="TreeGrafter"/>
</dbReference>
<evidence type="ECO:0000313" key="6">
    <source>
        <dbReference type="Proteomes" id="UP000095210"/>
    </source>
</evidence>
<protein>
    <submittedName>
        <fullName evidence="5">Sulfite oxidase-like oxidoreductase</fullName>
    </submittedName>
</protein>
<keyword evidence="2" id="KW-0812">Transmembrane</keyword>
<dbReference type="Pfam" id="PF03404">
    <property type="entry name" value="Mo-co_dimer"/>
    <property type="match status" value="1"/>
</dbReference>
<dbReference type="EMBL" id="CP014859">
    <property type="protein sequence ID" value="AOS61310.1"/>
    <property type="molecule type" value="Genomic_DNA"/>
</dbReference>
<dbReference type="Gene3D" id="3.90.420.10">
    <property type="entry name" value="Oxidoreductase, molybdopterin-binding domain"/>
    <property type="match status" value="1"/>
</dbReference>
<dbReference type="SUPFAM" id="SSF81296">
    <property type="entry name" value="E set domains"/>
    <property type="match status" value="1"/>
</dbReference>
<dbReference type="PANTHER" id="PTHR19372">
    <property type="entry name" value="SULFITE REDUCTASE"/>
    <property type="match status" value="1"/>
</dbReference>
<accession>A0AAC9HLY0</accession>
<dbReference type="InterPro" id="IPR000572">
    <property type="entry name" value="OxRdtase_Mopterin-bd_dom"/>
</dbReference>